<comment type="caution">
    <text evidence="1">The sequence shown here is derived from an EMBL/GenBank/DDBJ whole genome shotgun (WGS) entry which is preliminary data.</text>
</comment>
<organism evidence="1 2">
    <name type="scientific">Diphasiastrum complanatum</name>
    <name type="common">Issler's clubmoss</name>
    <name type="synonym">Lycopodium complanatum</name>
    <dbReference type="NCBI Taxonomy" id="34168"/>
    <lineage>
        <taxon>Eukaryota</taxon>
        <taxon>Viridiplantae</taxon>
        <taxon>Streptophyta</taxon>
        <taxon>Embryophyta</taxon>
        <taxon>Tracheophyta</taxon>
        <taxon>Lycopodiopsida</taxon>
        <taxon>Lycopodiales</taxon>
        <taxon>Lycopodiaceae</taxon>
        <taxon>Lycopodioideae</taxon>
        <taxon>Diphasiastrum</taxon>
    </lineage>
</organism>
<name>A0ACC2CLT4_DIPCM</name>
<reference evidence="2" key="1">
    <citation type="journal article" date="2024" name="Proc. Natl. Acad. Sci. U.S.A.">
        <title>Extraordinary preservation of gene collinearity over three hundred million years revealed in homosporous lycophytes.</title>
        <authorList>
            <person name="Li C."/>
            <person name="Wickell D."/>
            <person name="Kuo L.Y."/>
            <person name="Chen X."/>
            <person name="Nie B."/>
            <person name="Liao X."/>
            <person name="Peng D."/>
            <person name="Ji J."/>
            <person name="Jenkins J."/>
            <person name="Williams M."/>
            <person name="Shu S."/>
            <person name="Plott C."/>
            <person name="Barry K."/>
            <person name="Rajasekar S."/>
            <person name="Grimwood J."/>
            <person name="Han X."/>
            <person name="Sun S."/>
            <person name="Hou Z."/>
            <person name="He W."/>
            <person name="Dai G."/>
            <person name="Sun C."/>
            <person name="Schmutz J."/>
            <person name="Leebens-Mack J.H."/>
            <person name="Li F.W."/>
            <person name="Wang L."/>
        </authorList>
    </citation>
    <scope>NUCLEOTIDE SEQUENCE [LARGE SCALE GENOMIC DNA]</scope>
    <source>
        <strain evidence="2">cv. PW_Plant_1</strain>
    </source>
</reference>
<dbReference type="EMBL" id="CM055100">
    <property type="protein sequence ID" value="KAJ7542956.1"/>
    <property type="molecule type" value="Genomic_DNA"/>
</dbReference>
<protein>
    <submittedName>
        <fullName evidence="1">Uncharacterized protein</fullName>
    </submittedName>
</protein>
<evidence type="ECO:0000313" key="2">
    <source>
        <dbReference type="Proteomes" id="UP001162992"/>
    </source>
</evidence>
<sequence>MEVVDLSSSEDEYSDAQFVPCALCRQACQRMRDAPLPHGQTYPVFYKKITKAMVPPTSHRSGLAVPKRFYQRYFQFSECRPVTIQDPTGRRWHIDIHKDKQGFFQFPSIGWNDFARRNHVKLGDLVLFKLVANSYLKVQVFSTDGLLKKK</sequence>
<proteinExistence type="predicted"/>
<keyword evidence="2" id="KW-1185">Reference proteome</keyword>
<dbReference type="Proteomes" id="UP001162992">
    <property type="component" value="Chromosome 9"/>
</dbReference>
<evidence type="ECO:0000313" key="1">
    <source>
        <dbReference type="EMBL" id="KAJ7542956.1"/>
    </source>
</evidence>
<gene>
    <name evidence="1" type="ORF">O6H91_09G019500</name>
</gene>
<accession>A0ACC2CLT4</accession>